<protein>
    <submittedName>
        <fullName evidence="1">Uncharacterized protein</fullName>
    </submittedName>
</protein>
<comment type="caution">
    <text evidence="1">The sequence shown here is derived from an EMBL/GenBank/DDBJ whole genome shotgun (WGS) entry which is preliminary data.</text>
</comment>
<dbReference type="RefSeq" id="WP_219873196.1">
    <property type="nucleotide sequence ID" value="NZ_JAHZIJ010000009.1"/>
</dbReference>
<dbReference type="Proteomes" id="UP000812277">
    <property type="component" value="Unassembled WGS sequence"/>
</dbReference>
<evidence type="ECO:0000313" key="2">
    <source>
        <dbReference type="Proteomes" id="UP000812277"/>
    </source>
</evidence>
<organism evidence="1 2">
    <name type="scientific">Paenibacillus oenotherae</name>
    <dbReference type="NCBI Taxonomy" id="1435645"/>
    <lineage>
        <taxon>Bacteria</taxon>
        <taxon>Bacillati</taxon>
        <taxon>Bacillota</taxon>
        <taxon>Bacilli</taxon>
        <taxon>Bacillales</taxon>
        <taxon>Paenibacillaceae</taxon>
        <taxon>Paenibacillus</taxon>
    </lineage>
</organism>
<keyword evidence="2" id="KW-1185">Reference proteome</keyword>
<dbReference type="EMBL" id="JAHZIJ010000009">
    <property type="protein sequence ID" value="MBW7475960.1"/>
    <property type="molecule type" value="Genomic_DNA"/>
</dbReference>
<dbReference type="Gene3D" id="2.60.120.260">
    <property type="entry name" value="Galactose-binding domain-like"/>
    <property type="match status" value="1"/>
</dbReference>
<evidence type="ECO:0000313" key="1">
    <source>
        <dbReference type="EMBL" id="MBW7475960.1"/>
    </source>
</evidence>
<gene>
    <name evidence="1" type="ORF">K0T92_14535</name>
</gene>
<sequence length="615" mass="63854">MPNRYATLVGSNRISDEYTKINTGFDTVQAEMDTHTADNGAHGATSAATVSRIIRRDAAGRAKVVAPAAADDIARKDTVDAAITTAADDATTKANAVQANLDTHTGNASIHTSAAEKSKLAGIEAGAEVNQPAFSTINDIVADDPEDTLTIVGGTGITVSTNPATKTAMITATGTATPGAHASSHVTGGADVIPDAVAGGNSGLMSGADKTAVDNATAHIAATTGVHGATSAATASRIPIRDASGRFKVAAPSAADDVARKDTVDNAVNMGMERQAIINGNFDIWQRGSTFTNPSNGGYTADRYVVAYVLDGGTNPTLTHSRLTLASGDIAGGYYGYRINTSGAGSGFGANSMQWLAQKIEFGTRYMCGVGKKVTVSFWAKSNIANKKIGVWARQNYGSGGSPSASEVINGANWTLTSSWTRYSYTFATNTLAGKTFGSDGNDNLEIAFSYQWGATLGARVGSGVLETLVGAGDIDIKQIQFNAGESVLPFQPRTFAEESIMCRRYCFALSSDAANTTYPVGFGYGASSTVAYIGVVFPVEMRMPPTLVATASDWQLQDGNSATDVTSLAILNNRNSKNSAVLQVTVTSLITAHRPYSLNADGIAGRMIIFDAEL</sequence>
<reference evidence="1 2" key="1">
    <citation type="submission" date="2021-07" db="EMBL/GenBank/DDBJ databases">
        <title>Paenibacillus radiodurans sp. nov., isolated from the southeastern edge of Tengger Desert.</title>
        <authorList>
            <person name="Zhang G."/>
        </authorList>
    </citation>
    <scope>NUCLEOTIDE SEQUENCE [LARGE SCALE GENOMIC DNA]</scope>
    <source>
        <strain evidence="1 2">DT7-4</strain>
    </source>
</reference>
<name>A0ABS7D7V4_9BACL</name>
<accession>A0ABS7D7V4</accession>
<proteinExistence type="predicted"/>